<evidence type="ECO:0000313" key="2">
    <source>
        <dbReference type="EMBL" id="AKU94257.1"/>
    </source>
</evidence>
<evidence type="ECO:0000256" key="1">
    <source>
        <dbReference type="SAM" id="MobiDB-lite"/>
    </source>
</evidence>
<name>A0A0K1PL68_9BACT</name>
<feature type="region of interest" description="Disordered" evidence="1">
    <location>
        <begin position="1"/>
        <end position="40"/>
    </location>
</feature>
<dbReference type="EMBL" id="CP012333">
    <property type="protein sequence ID" value="AKU94257.1"/>
    <property type="molecule type" value="Genomic_DNA"/>
</dbReference>
<reference evidence="2 3" key="1">
    <citation type="submission" date="2015-08" db="EMBL/GenBank/DDBJ databases">
        <authorList>
            <person name="Babu N.S."/>
            <person name="Beckwith C.J."/>
            <person name="Beseler K.G."/>
            <person name="Brison A."/>
            <person name="Carone J.V."/>
            <person name="Caskin T.P."/>
            <person name="Diamond M."/>
            <person name="Durham M.E."/>
            <person name="Foxe J.M."/>
            <person name="Go M."/>
            <person name="Henderson B.A."/>
            <person name="Jones I.B."/>
            <person name="McGettigan J.A."/>
            <person name="Micheletti S.J."/>
            <person name="Nasrallah M.E."/>
            <person name="Ortiz D."/>
            <person name="Piller C.R."/>
            <person name="Privatt S.R."/>
            <person name="Schneider S.L."/>
            <person name="Sharp S."/>
            <person name="Smith T.C."/>
            <person name="Stanton J.D."/>
            <person name="Ullery H.E."/>
            <person name="Wilson R.J."/>
            <person name="Serrano M.G."/>
            <person name="Buck G."/>
            <person name="Lee V."/>
            <person name="Wang Y."/>
            <person name="Carvalho R."/>
            <person name="Voegtly L."/>
            <person name="Shi R."/>
            <person name="Duckworth R."/>
            <person name="Johnson A."/>
            <person name="Loviza R."/>
            <person name="Walstead R."/>
            <person name="Shah Z."/>
            <person name="Kiflezghi M."/>
            <person name="Wade K."/>
            <person name="Ball S.L."/>
            <person name="Bradley K.W."/>
            <person name="Asai D.J."/>
            <person name="Bowman C.A."/>
            <person name="Russell D.A."/>
            <person name="Pope W.H."/>
            <person name="Jacobs-Sera D."/>
            <person name="Hendrix R.W."/>
            <person name="Hatfull G.F."/>
        </authorList>
    </citation>
    <scope>NUCLEOTIDE SEQUENCE [LARGE SCALE GENOMIC DNA]</scope>
    <source>
        <strain evidence="2 3">DSM 27648</strain>
    </source>
</reference>
<keyword evidence="3" id="KW-1185">Reference proteome</keyword>
<dbReference type="KEGG" id="llu:AKJ09_00921"/>
<proteinExistence type="predicted"/>
<feature type="compositionally biased region" description="Basic and acidic residues" evidence="1">
    <location>
        <begin position="11"/>
        <end position="24"/>
    </location>
</feature>
<protein>
    <submittedName>
        <fullName evidence="2">Uncharacterized protein</fullName>
    </submittedName>
</protein>
<dbReference type="AlphaFoldDB" id="A0A0K1PL68"/>
<accession>A0A0K1PL68</accession>
<sequence length="40" mass="4628">MPFVRAHRDARHVEDRQGKDERPSPRKAGPPSLFERSGAW</sequence>
<gene>
    <name evidence="2" type="ORF">AKJ09_00921</name>
</gene>
<evidence type="ECO:0000313" key="3">
    <source>
        <dbReference type="Proteomes" id="UP000064967"/>
    </source>
</evidence>
<organism evidence="2 3">
    <name type="scientific">Labilithrix luteola</name>
    <dbReference type="NCBI Taxonomy" id="1391654"/>
    <lineage>
        <taxon>Bacteria</taxon>
        <taxon>Pseudomonadati</taxon>
        <taxon>Myxococcota</taxon>
        <taxon>Polyangia</taxon>
        <taxon>Polyangiales</taxon>
        <taxon>Labilitrichaceae</taxon>
        <taxon>Labilithrix</taxon>
    </lineage>
</organism>
<dbReference type="Proteomes" id="UP000064967">
    <property type="component" value="Chromosome"/>
</dbReference>